<evidence type="ECO:0000313" key="1">
    <source>
        <dbReference type="EMBL" id="CAG6454273.1"/>
    </source>
</evidence>
<dbReference type="EMBL" id="HBUE01025649">
    <property type="protein sequence ID" value="CAG6454273.1"/>
    <property type="molecule type" value="Transcribed_RNA"/>
</dbReference>
<dbReference type="EMBL" id="HBUE01211311">
    <property type="protein sequence ID" value="CAG6534538.1"/>
    <property type="molecule type" value="Transcribed_RNA"/>
</dbReference>
<organism evidence="1">
    <name type="scientific">Culex pipiens</name>
    <name type="common">House mosquito</name>
    <dbReference type="NCBI Taxonomy" id="7175"/>
    <lineage>
        <taxon>Eukaryota</taxon>
        <taxon>Metazoa</taxon>
        <taxon>Ecdysozoa</taxon>
        <taxon>Arthropoda</taxon>
        <taxon>Hexapoda</taxon>
        <taxon>Insecta</taxon>
        <taxon>Pterygota</taxon>
        <taxon>Neoptera</taxon>
        <taxon>Endopterygota</taxon>
        <taxon>Diptera</taxon>
        <taxon>Nematocera</taxon>
        <taxon>Culicoidea</taxon>
        <taxon>Culicidae</taxon>
        <taxon>Culicinae</taxon>
        <taxon>Culicini</taxon>
        <taxon>Culex</taxon>
        <taxon>Culex</taxon>
    </lineage>
</organism>
<dbReference type="EMBL" id="HBUE01317746">
    <property type="protein sequence ID" value="CAG6586486.1"/>
    <property type="molecule type" value="Transcribed_RNA"/>
</dbReference>
<proteinExistence type="predicted"/>
<reference evidence="1" key="1">
    <citation type="submission" date="2021-05" db="EMBL/GenBank/DDBJ databases">
        <authorList>
            <person name="Alioto T."/>
            <person name="Alioto T."/>
            <person name="Gomez Garrido J."/>
        </authorList>
    </citation>
    <scope>NUCLEOTIDE SEQUENCE</scope>
</reference>
<protein>
    <submittedName>
        <fullName evidence="1">(northern house mosquito) hypothetical protein</fullName>
    </submittedName>
</protein>
<accession>A0A8D8F1R8</accession>
<dbReference type="AlphaFoldDB" id="A0A8D8F1R8"/>
<dbReference type="EMBL" id="HBUE01025643">
    <property type="protein sequence ID" value="CAG6454267.1"/>
    <property type="molecule type" value="Transcribed_RNA"/>
</dbReference>
<name>A0A8D8F1R8_CULPI</name>
<sequence length="105" mass="12588">MSGCRLTKATKCRSDWCENERKMYERRKIFKIIITISLETSILLQNNLANMYFLHIDNNDNVLHFYFASELTLCSGVFPKRKHLCYYHRHVDLTHNRVDFKEIVS</sequence>
<dbReference type="EMBL" id="HBUE01317750">
    <property type="protein sequence ID" value="CAG6586489.1"/>
    <property type="molecule type" value="Transcribed_RNA"/>
</dbReference>
<dbReference type="EMBL" id="HBUE01211315">
    <property type="protein sequence ID" value="CAG6534541.1"/>
    <property type="molecule type" value="Transcribed_RNA"/>
</dbReference>